<name>A0A699WIG0_TANCI</name>
<gene>
    <name evidence="1" type="ORF">Tci_917487</name>
</gene>
<proteinExistence type="predicted"/>
<comment type="caution">
    <text evidence="1">The sequence shown here is derived from an EMBL/GenBank/DDBJ whole genome shotgun (WGS) entry which is preliminary data.</text>
</comment>
<evidence type="ECO:0000313" key="1">
    <source>
        <dbReference type="EMBL" id="GFD45518.1"/>
    </source>
</evidence>
<dbReference type="AlphaFoldDB" id="A0A699WIG0"/>
<reference evidence="1" key="1">
    <citation type="journal article" date="2019" name="Sci. Rep.">
        <title>Draft genome of Tanacetum cinerariifolium, the natural source of mosquito coil.</title>
        <authorList>
            <person name="Yamashiro T."/>
            <person name="Shiraishi A."/>
            <person name="Satake H."/>
            <person name="Nakayama K."/>
        </authorList>
    </citation>
    <scope>NUCLEOTIDE SEQUENCE</scope>
</reference>
<accession>A0A699WIG0</accession>
<feature type="non-terminal residue" evidence="1">
    <location>
        <position position="56"/>
    </location>
</feature>
<sequence>MLVGYPCASSVDQRERENVPRGMGAIAHGEVGLGYCFGGLGCTGDSVGKGGDFGEK</sequence>
<dbReference type="EMBL" id="BKCJ011650484">
    <property type="protein sequence ID" value="GFD45518.1"/>
    <property type="molecule type" value="Genomic_DNA"/>
</dbReference>
<protein>
    <submittedName>
        <fullName evidence="1">Uncharacterized protein</fullName>
    </submittedName>
</protein>
<organism evidence="1">
    <name type="scientific">Tanacetum cinerariifolium</name>
    <name type="common">Dalmatian daisy</name>
    <name type="synonym">Chrysanthemum cinerariifolium</name>
    <dbReference type="NCBI Taxonomy" id="118510"/>
    <lineage>
        <taxon>Eukaryota</taxon>
        <taxon>Viridiplantae</taxon>
        <taxon>Streptophyta</taxon>
        <taxon>Embryophyta</taxon>
        <taxon>Tracheophyta</taxon>
        <taxon>Spermatophyta</taxon>
        <taxon>Magnoliopsida</taxon>
        <taxon>eudicotyledons</taxon>
        <taxon>Gunneridae</taxon>
        <taxon>Pentapetalae</taxon>
        <taxon>asterids</taxon>
        <taxon>campanulids</taxon>
        <taxon>Asterales</taxon>
        <taxon>Asteraceae</taxon>
        <taxon>Asteroideae</taxon>
        <taxon>Anthemideae</taxon>
        <taxon>Anthemidinae</taxon>
        <taxon>Tanacetum</taxon>
    </lineage>
</organism>